<dbReference type="PANTHER" id="PTHR11014">
    <property type="entry name" value="PEPTIDASE M20 FAMILY MEMBER"/>
    <property type="match status" value="1"/>
</dbReference>
<dbReference type="PANTHER" id="PTHR11014:SF63">
    <property type="entry name" value="METALLOPEPTIDASE, PUTATIVE (AFU_ORTHOLOGUE AFUA_6G09600)-RELATED"/>
    <property type="match status" value="1"/>
</dbReference>
<feature type="domain" description="Peptidase M20 dimerisation" evidence="1">
    <location>
        <begin position="186"/>
        <end position="282"/>
    </location>
</feature>
<accession>A0ABR8MN94</accession>
<proteinExistence type="predicted"/>
<organism evidence="2 3">
    <name type="scientific">Nocardioides hwasunensis</name>
    <dbReference type="NCBI Taxonomy" id="397258"/>
    <lineage>
        <taxon>Bacteria</taxon>
        <taxon>Bacillati</taxon>
        <taxon>Actinomycetota</taxon>
        <taxon>Actinomycetes</taxon>
        <taxon>Propionibacteriales</taxon>
        <taxon>Nocardioidaceae</taxon>
        <taxon>Nocardioides</taxon>
    </lineage>
</organism>
<dbReference type="RefSeq" id="WP_191199892.1">
    <property type="nucleotide sequence ID" value="NZ_BAAAPA010000007.1"/>
</dbReference>
<sequence length="388" mass="40333">MSTDGELFALLETHLPRANRLREQLHAEPELSGTESMTRDLVLQHLPPSGTPVTKVAETGAVVRIGGPGPAIGMRGELDALPISEETGAPFSSTRDGVMHACGHDVHLAALVAVAWTIHESDLDFPLLAVLQPREETYPSGALDISEDGILEEEQCAAMLGAHLQPILDAGTVACVPGGVNASADEFEILVHGTSGHAAYPHLTADPVLAMAGVIVALQTIVSRSVDPMTAAVVGVSSLNAGSAANVVPATARATGTIRAMSSTTRALLRSRIEDIASNVARAHGCAADVQLTSGEPVLENDPQLVEAVSKHLHARGLTLSTTLRSLGADDFSYFSERIPSAMLFIGSESSAHLHASDFLPTAADLRVTAQALLAGYLGAVERVRAGG</sequence>
<dbReference type="CDD" id="cd03886">
    <property type="entry name" value="M20_Acy1"/>
    <property type="match status" value="1"/>
</dbReference>
<keyword evidence="3" id="KW-1185">Reference proteome</keyword>
<dbReference type="SUPFAM" id="SSF53187">
    <property type="entry name" value="Zn-dependent exopeptidases"/>
    <property type="match status" value="1"/>
</dbReference>
<dbReference type="InterPro" id="IPR002933">
    <property type="entry name" value="Peptidase_M20"/>
</dbReference>
<gene>
    <name evidence="2" type="ORF">IEZ25_13130</name>
</gene>
<dbReference type="Gene3D" id="3.30.70.360">
    <property type="match status" value="1"/>
</dbReference>
<dbReference type="Pfam" id="PF07687">
    <property type="entry name" value="M20_dimer"/>
    <property type="match status" value="1"/>
</dbReference>
<dbReference type="EMBL" id="JACXYY010000005">
    <property type="protein sequence ID" value="MBD3915559.1"/>
    <property type="molecule type" value="Genomic_DNA"/>
</dbReference>
<dbReference type="Proteomes" id="UP000649289">
    <property type="component" value="Unassembled WGS sequence"/>
</dbReference>
<evidence type="ECO:0000313" key="2">
    <source>
        <dbReference type="EMBL" id="MBD3915559.1"/>
    </source>
</evidence>
<reference evidence="2 3" key="1">
    <citation type="submission" date="2020-09" db="EMBL/GenBank/DDBJ databases">
        <title>novel species in genus Nocardioides.</title>
        <authorList>
            <person name="Zhang G."/>
        </authorList>
    </citation>
    <scope>NUCLEOTIDE SEQUENCE [LARGE SCALE GENOMIC DNA]</scope>
    <source>
        <strain evidence="2 3">19197</strain>
    </source>
</reference>
<dbReference type="InterPro" id="IPR017439">
    <property type="entry name" value="Amidohydrolase"/>
</dbReference>
<evidence type="ECO:0000313" key="3">
    <source>
        <dbReference type="Proteomes" id="UP000649289"/>
    </source>
</evidence>
<dbReference type="InterPro" id="IPR011650">
    <property type="entry name" value="Peptidase_M20_dimer"/>
</dbReference>
<dbReference type="InterPro" id="IPR036264">
    <property type="entry name" value="Bact_exopeptidase_dim_dom"/>
</dbReference>
<dbReference type="NCBIfam" id="TIGR01891">
    <property type="entry name" value="amidohydrolases"/>
    <property type="match status" value="1"/>
</dbReference>
<protein>
    <submittedName>
        <fullName evidence="2">Amidohydrolase</fullName>
    </submittedName>
</protein>
<name>A0ABR8MN94_9ACTN</name>
<dbReference type="SUPFAM" id="SSF55031">
    <property type="entry name" value="Bacterial exopeptidase dimerisation domain"/>
    <property type="match status" value="1"/>
</dbReference>
<dbReference type="Pfam" id="PF01546">
    <property type="entry name" value="Peptidase_M20"/>
    <property type="match status" value="1"/>
</dbReference>
<evidence type="ECO:0000259" key="1">
    <source>
        <dbReference type="Pfam" id="PF07687"/>
    </source>
</evidence>
<dbReference type="Gene3D" id="3.40.630.10">
    <property type="entry name" value="Zn peptidases"/>
    <property type="match status" value="1"/>
</dbReference>
<comment type="caution">
    <text evidence="2">The sequence shown here is derived from an EMBL/GenBank/DDBJ whole genome shotgun (WGS) entry which is preliminary data.</text>
</comment>
<dbReference type="PIRSF" id="PIRSF005962">
    <property type="entry name" value="Pept_M20D_amidohydro"/>
    <property type="match status" value="1"/>
</dbReference>